<evidence type="ECO:0000313" key="8">
    <source>
        <dbReference type="EMBL" id="MCC2614984.1"/>
    </source>
</evidence>
<keyword evidence="3 8" id="KW-0418">Kinase</keyword>
<dbReference type="InterPro" id="IPR008271">
    <property type="entry name" value="Ser/Thr_kinase_AS"/>
</dbReference>
<dbReference type="Pfam" id="PF13174">
    <property type="entry name" value="TPR_6"/>
    <property type="match status" value="1"/>
</dbReference>
<dbReference type="SMART" id="SM00220">
    <property type="entry name" value="S_TKc"/>
    <property type="match status" value="1"/>
</dbReference>
<organism evidence="8 9">
    <name type="scientific">Fluctibacter halophilus</name>
    <dbReference type="NCBI Taxonomy" id="226011"/>
    <lineage>
        <taxon>Bacteria</taxon>
        <taxon>Pseudomonadati</taxon>
        <taxon>Pseudomonadota</taxon>
        <taxon>Gammaproteobacteria</taxon>
        <taxon>Alteromonadales</taxon>
        <taxon>Alteromonadaceae</taxon>
        <taxon>Fluctibacter</taxon>
    </lineage>
</organism>
<keyword evidence="1" id="KW-0808">Transferase</keyword>
<evidence type="ECO:0000256" key="1">
    <source>
        <dbReference type="ARBA" id="ARBA00022679"/>
    </source>
</evidence>
<gene>
    <name evidence="8" type="ORF">LJ739_01855</name>
</gene>
<dbReference type="GO" id="GO:0016301">
    <property type="term" value="F:kinase activity"/>
    <property type="evidence" value="ECO:0007669"/>
    <property type="project" value="UniProtKB-KW"/>
</dbReference>
<dbReference type="PANTHER" id="PTHR43289:SF34">
    <property type="entry name" value="SERINE_THREONINE-PROTEIN KINASE YBDM-RELATED"/>
    <property type="match status" value="1"/>
</dbReference>
<feature type="domain" description="Protein kinase" evidence="7">
    <location>
        <begin position="18"/>
        <end position="259"/>
    </location>
</feature>
<dbReference type="Gene3D" id="1.10.510.10">
    <property type="entry name" value="Transferase(Phosphotransferase) domain 1"/>
    <property type="match status" value="1"/>
</dbReference>
<comment type="caution">
    <text evidence="8">The sequence shown here is derived from an EMBL/GenBank/DDBJ whole genome shotgun (WGS) entry which is preliminary data.</text>
</comment>
<dbReference type="RefSeq" id="WP_267494128.1">
    <property type="nucleotide sequence ID" value="NZ_JAJEWP010000001.1"/>
</dbReference>
<feature type="repeat" description="TPR" evidence="5">
    <location>
        <begin position="666"/>
        <end position="699"/>
    </location>
</feature>
<dbReference type="InterPro" id="IPR000719">
    <property type="entry name" value="Prot_kinase_dom"/>
</dbReference>
<evidence type="ECO:0000256" key="5">
    <source>
        <dbReference type="PROSITE-ProRule" id="PRU00339"/>
    </source>
</evidence>
<dbReference type="PROSITE" id="PS50011">
    <property type="entry name" value="PROTEIN_KINASE_DOM"/>
    <property type="match status" value="1"/>
</dbReference>
<keyword evidence="9" id="KW-1185">Reference proteome</keyword>
<dbReference type="PANTHER" id="PTHR43289">
    <property type="entry name" value="MITOGEN-ACTIVATED PROTEIN KINASE KINASE KINASE 20-RELATED"/>
    <property type="match status" value="1"/>
</dbReference>
<dbReference type="EMBL" id="JAJEWP010000001">
    <property type="protein sequence ID" value="MCC2614984.1"/>
    <property type="molecule type" value="Genomic_DNA"/>
</dbReference>
<dbReference type="PROSITE" id="PS50005">
    <property type="entry name" value="TPR"/>
    <property type="match status" value="1"/>
</dbReference>
<keyword evidence="4 6" id="KW-0067">ATP-binding</keyword>
<keyword evidence="2 6" id="KW-0547">Nucleotide-binding</keyword>
<evidence type="ECO:0000256" key="3">
    <source>
        <dbReference type="ARBA" id="ARBA00022777"/>
    </source>
</evidence>
<protein>
    <submittedName>
        <fullName evidence="8">Protein kinase</fullName>
    </submittedName>
</protein>
<dbReference type="Gene3D" id="1.25.40.10">
    <property type="entry name" value="Tetratricopeptide repeat domain"/>
    <property type="match status" value="3"/>
</dbReference>
<dbReference type="SUPFAM" id="SSF56112">
    <property type="entry name" value="Protein kinase-like (PK-like)"/>
    <property type="match status" value="1"/>
</dbReference>
<dbReference type="Proteomes" id="UP001520878">
    <property type="component" value="Unassembled WGS sequence"/>
</dbReference>
<dbReference type="Pfam" id="PF13432">
    <property type="entry name" value="TPR_16"/>
    <property type="match status" value="3"/>
</dbReference>
<sequence length="840" mass="91742">MPEAPQFSSFQPHTLPGYTLESCIGQGAMGIVYRARDERLQRTVAIKFLTDSAPDILALREARALARISHPNVVPIYDIIEHERGVALVMAYFDARPLSAIRHSANGSVEARVDILSQIAAGIDAIHAAGLVHADIKPANVLVADDGQVKVIDLGIACKHSVGEADGVQQPVYATEAYCAPEKRRSGEDSVATDIYAFGLLGIELLTGTLPSSSTASLNWQRQTAQSLPSSLVALLSQCIATKARLRPDSMAGVADVLAAVKSELVSARIGEQPTRPLTPADASLSATLWRRGNLVLGMVAALLLTSSMGDPEAGEIRRVVIVSPTMADGGAVGEQHAMVLASIDHTLRYWVEQQPEMQLVAAAQTRALPLRGDVIAAATQASDIVLPFVSCGAGQCEVIVERLTGPDWTVTSSQRWTLPFGSAAMMTSVVRSHIADVMGIRARAQAAIDVNEDSYGAFLALYYRIQLQGEQTPEVLQALLQLLDKQRHLYPAYGLLRQTVINVYQDSGESHYLDLAESTLRDAPYEYRQGSAFFVDMFWLALNRGDMTRAGKAIGQAQTRGLDNVEAHDLQAALYLEQGQYPRALEHYQLAQSLRFSARRLYSMALCHWYLGNVNKGQLALEQLRTFMPQDHAANQLLGALYLYSGQVEQAVEMLSLVVAQHPQSLDYNNLALAYMLQGDFEQARSQAQLAVEQSPQNPTWWLNLADTHRTLGAWESAFVGYRRVLALIGEAHSADDWLLVAQARLHLNQTGGALHALRQAFKRAPDNGEVAYIAALIYTALGEYQSAMLHVDLALQADIGPVWFRLPWFAPLCTTAQFREALSISLSECQRLDIASAR</sequence>
<keyword evidence="5" id="KW-0802">TPR repeat</keyword>
<evidence type="ECO:0000313" key="9">
    <source>
        <dbReference type="Proteomes" id="UP001520878"/>
    </source>
</evidence>
<dbReference type="InterPro" id="IPR019734">
    <property type="entry name" value="TPR_rpt"/>
</dbReference>
<dbReference type="InterPro" id="IPR017441">
    <property type="entry name" value="Protein_kinase_ATP_BS"/>
</dbReference>
<proteinExistence type="predicted"/>
<dbReference type="PROSITE" id="PS00107">
    <property type="entry name" value="PROTEIN_KINASE_ATP"/>
    <property type="match status" value="1"/>
</dbReference>
<dbReference type="SMART" id="SM00028">
    <property type="entry name" value="TPR"/>
    <property type="match status" value="6"/>
</dbReference>
<dbReference type="InterPro" id="IPR011009">
    <property type="entry name" value="Kinase-like_dom_sf"/>
</dbReference>
<evidence type="ECO:0000259" key="7">
    <source>
        <dbReference type="PROSITE" id="PS50011"/>
    </source>
</evidence>
<feature type="binding site" evidence="6">
    <location>
        <position position="47"/>
    </location>
    <ligand>
        <name>ATP</name>
        <dbReference type="ChEBI" id="CHEBI:30616"/>
    </ligand>
</feature>
<dbReference type="PROSITE" id="PS00108">
    <property type="entry name" value="PROTEIN_KINASE_ST"/>
    <property type="match status" value="1"/>
</dbReference>
<dbReference type="CDD" id="cd14014">
    <property type="entry name" value="STKc_PknB_like"/>
    <property type="match status" value="1"/>
</dbReference>
<dbReference type="Pfam" id="PF00069">
    <property type="entry name" value="Pkinase"/>
    <property type="match status" value="1"/>
</dbReference>
<evidence type="ECO:0000256" key="4">
    <source>
        <dbReference type="ARBA" id="ARBA00022840"/>
    </source>
</evidence>
<accession>A0ABS8G333</accession>
<evidence type="ECO:0000256" key="2">
    <source>
        <dbReference type="ARBA" id="ARBA00022741"/>
    </source>
</evidence>
<evidence type="ECO:0000256" key="6">
    <source>
        <dbReference type="PROSITE-ProRule" id="PRU10141"/>
    </source>
</evidence>
<dbReference type="SUPFAM" id="SSF48452">
    <property type="entry name" value="TPR-like"/>
    <property type="match status" value="1"/>
</dbReference>
<reference evidence="8 9" key="1">
    <citation type="submission" date="2021-10" db="EMBL/GenBank/DDBJ databases">
        <title>Draft genome of Aestuariibacter halophilus JC2043.</title>
        <authorList>
            <person name="Emsley S.A."/>
            <person name="Pfannmuller K.M."/>
            <person name="Ushijima B."/>
            <person name="Saw J.H."/>
            <person name="Videau P."/>
        </authorList>
    </citation>
    <scope>NUCLEOTIDE SEQUENCE [LARGE SCALE GENOMIC DNA]</scope>
    <source>
        <strain evidence="8 9">JC2043</strain>
    </source>
</reference>
<dbReference type="InterPro" id="IPR011990">
    <property type="entry name" value="TPR-like_helical_dom_sf"/>
</dbReference>
<name>A0ABS8G333_9ALTE</name>
<dbReference type="Gene3D" id="3.30.200.20">
    <property type="entry name" value="Phosphorylase Kinase, domain 1"/>
    <property type="match status" value="1"/>
</dbReference>